<protein>
    <submittedName>
        <fullName evidence="4">Mob protein</fullName>
    </submittedName>
</protein>
<evidence type="ECO:0000256" key="3">
    <source>
        <dbReference type="SAM" id="MobiDB-lite"/>
    </source>
</evidence>
<dbReference type="Pfam" id="PF01076">
    <property type="entry name" value="Mob_Pre"/>
    <property type="match status" value="1"/>
</dbReference>
<evidence type="ECO:0000256" key="1">
    <source>
        <dbReference type="ARBA" id="ARBA00010657"/>
    </source>
</evidence>
<dbReference type="AlphaFoldDB" id="Q8KSC6"/>
<keyword evidence="4" id="KW-0614">Plasmid</keyword>
<proteinExistence type="inferred from homology"/>
<evidence type="ECO:0000313" key="4">
    <source>
        <dbReference type="EMBL" id="AAM66427.1"/>
    </source>
</evidence>
<feature type="coiled-coil region" evidence="2">
    <location>
        <begin position="278"/>
        <end position="312"/>
    </location>
</feature>
<name>Q8KSC6_BACTE</name>
<accession>Q8KSC6</accession>
<dbReference type="GO" id="GO:0006310">
    <property type="term" value="P:DNA recombination"/>
    <property type="evidence" value="ECO:0007669"/>
    <property type="project" value="InterPro"/>
</dbReference>
<dbReference type="EMBL" id="AF516904">
    <property type="protein sequence ID" value="AAM66427.1"/>
    <property type="molecule type" value="Genomic_DNA"/>
</dbReference>
<dbReference type="Gene3D" id="3.30.930.30">
    <property type="match status" value="1"/>
</dbReference>
<keyword evidence="2" id="KW-0175">Coiled coil</keyword>
<reference evidence="4" key="1">
    <citation type="submission" date="2002-05" db="EMBL/GenBank/DDBJ databases">
        <title>Sequence and characterization of a plasmid from Bacillus thuringiensis serovar entomocidus.</title>
        <authorList>
            <person name="Lopez-Meza J.E."/>
            <person name="Ibarra J.E."/>
        </authorList>
    </citation>
    <scope>NUCLEOTIDE SEQUENCE</scope>
    <source>
        <strain evidence="4">LBIT-113</strain>
        <plasmid evidence="4">pUIBI-1</plasmid>
    </source>
</reference>
<geneLocation type="plasmid" evidence="4">
    <name>pUIBI-1</name>
</geneLocation>
<feature type="region of interest" description="Disordered" evidence="3">
    <location>
        <begin position="419"/>
        <end position="442"/>
    </location>
</feature>
<organism evidence="4">
    <name type="scientific">Bacillus thuringiensis subsp. entomocidus</name>
    <dbReference type="NCBI Taxonomy" id="1436"/>
    <lineage>
        <taxon>Bacteria</taxon>
        <taxon>Bacillati</taxon>
        <taxon>Bacillota</taxon>
        <taxon>Bacilli</taxon>
        <taxon>Bacillales</taxon>
        <taxon>Bacillaceae</taxon>
        <taxon>Bacillus</taxon>
        <taxon>Bacillus cereus group</taxon>
    </lineage>
</organism>
<dbReference type="NCBIfam" id="NF041497">
    <property type="entry name" value="MobV"/>
    <property type="match status" value="1"/>
</dbReference>
<evidence type="ECO:0000256" key="2">
    <source>
        <dbReference type="SAM" id="Coils"/>
    </source>
</evidence>
<sequence>MSLTDSHVILIIKKGFSLMAHVQKYTKGNVQGLSIHWDRKTENHSNLDIDNERSDLNYDLCEKEGDTLSRMNQRLSEIHALKRNDLKVCADWVVTLPENLKGISEKEQREFFEKTYEFLANRYGGEKNVLSANVHMDETTPHMHFAFMPVVWDEKKQREKVSAKEVLTRKELKTFHQDLDAFLKQEIPYIYKEGILNDKTIGVDTVKDLKKYAEEIQKQKEQQKADATAEIKVFKEPKQVLKKIEVFFKENDVWRYGHMPSKDFEKLKELSLSSMKVQYQAEKRMAVATEKIEELEEKYYEADRRADNAEFQFGLLEKEVDQLKKHRTDAIVYKSILQDTNRQIEISELEKKGRLVLFNLENGHEPKNQKEGEQWLSILEENKKAKTIPQKRLEAFIERLKIFLDKILRKGREFSLEGLKRKSEQLKQTRQPKTKRDRGMER</sequence>
<dbReference type="CDD" id="cd17242">
    <property type="entry name" value="MobM_relaxase"/>
    <property type="match status" value="1"/>
</dbReference>
<dbReference type="InterPro" id="IPR001668">
    <property type="entry name" value="Mob_Pre"/>
</dbReference>
<dbReference type="GO" id="GO:0003677">
    <property type="term" value="F:DNA binding"/>
    <property type="evidence" value="ECO:0007669"/>
    <property type="project" value="InterPro"/>
</dbReference>
<comment type="similarity">
    <text evidence="1">Belongs to the plasmid mobilization pre family.</text>
</comment>